<comment type="caution">
    <text evidence="2">The sequence shown here is derived from an EMBL/GenBank/DDBJ whole genome shotgun (WGS) entry which is preliminary data.</text>
</comment>
<organism evidence="2 3">
    <name type="scientific">Salinibacterium amurskyense</name>
    <dbReference type="NCBI Taxonomy" id="205941"/>
    <lineage>
        <taxon>Bacteria</taxon>
        <taxon>Bacillati</taxon>
        <taxon>Actinomycetota</taxon>
        <taxon>Actinomycetes</taxon>
        <taxon>Micrococcales</taxon>
        <taxon>Microbacteriaceae</taxon>
        <taxon>Salinibacterium</taxon>
    </lineage>
</organism>
<sequence length="64" mass="6722">MSIFLNVLASSEELAPLVLPALAFPLIAAVVFTTLGFVTWSFRDVANRQDPKAAKAGDAHGAGH</sequence>
<dbReference type="AlphaFoldDB" id="A0A2M9D8S5"/>
<protein>
    <submittedName>
        <fullName evidence="2">Uncharacterized protein</fullName>
    </submittedName>
</protein>
<evidence type="ECO:0000256" key="1">
    <source>
        <dbReference type="SAM" id="Phobius"/>
    </source>
</evidence>
<gene>
    <name evidence="2" type="ORF">CLV85_1315</name>
</gene>
<keyword evidence="1" id="KW-1133">Transmembrane helix</keyword>
<keyword evidence="3" id="KW-1185">Reference proteome</keyword>
<name>A0A2M9D8S5_9MICO</name>
<accession>A0A2M9D8S5</accession>
<dbReference type="Proteomes" id="UP000231742">
    <property type="component" value="Unassembled WGS sequence"/>
</dbReference>
<keyword evidence="1" id="KW-0472">Membrane</keyword>
<dbReference type="RefSeq" id="WP_100388749.1">
    <property type="nucleotide sequence ID" value="NZ_BMZU01000001.1"/>
</dbReference>
<evidence type="ECO:0000313" key="2">
    <source>
        <dbReference type="EMBL" id="PJJ82125.1"/>
    </source>
</evidence>
<proteinExistence type="predicted"/>
<feature type="transmembrane region" description="Helical" evidence="1">
    <location>
        <begin position="20"/>
        <end position="42"/>
    </location>
</feature>
<reference evidence="2 3" key="1">
    <citation type="submission" date="2017-11" db="EMBL/GenBank/DDBJ databases">
        <title>Genomic Encyclopedia of Archaeal and Bacterial Type Strains, Phase II (KMG-II): From Individual Species to Whole Genera.</title>
        <authorList>
            <person name="Goeker M."/>
        </authorList>
    </citation>
    <scope>NUCLEOTIDE SEQUENCE [LARGE SCALE GENOMIC DNA]</scope>
    <source>
        <strain evidence="2 3">DSM 16400</strain>
    </source>
</reference>
<dbReference type="EMBL" id="PGFH01000001">
    <property type="protein sequence ID" value="PJJ82125.1"/>
    <property type="molecule type" value="Genomic_DNA"/>
</dbReference>
<keyword evidence="1" id="KW-0812">Transmembrane</keyword>
<evidence type="ECO:0000313" key="3">
    <source>
        <dbReference type="Proteomes" id="UP000231742"/>
    </source>
</evidence>